<evidence type="ECO:0000256" key="1">
    <source>
        <dbReference type="SAM" id="MobiDB-lite"/>
    </source>
</evidence>
<comment type="caution">
    <text evidence="2">The sequence shown here is derived from an EMBL/GenBank/DDBJ whole genome shotgun (WGS) entry which is preliminary data.</text>
</comment>
<evidence type="ECO:0000313" key="2">
    <source>
        <dbReference type="EMBL" id="KAF6837008.1"/>
    </source>
</evidence>
<feature type="compositionally biased region" description="Low complexity" evidence="1">
    <location>
        <begin position="1"/>
        <end position="13"/>
    </location>
</feature>
<accession>A0A8H6KTS6</accession>
<gene>
    <name evidence="2" type="ORF">CPLU01_03372</name>
</gene>
<dbReference type="AlphaFoldDB" id="A0A8H6KTS6"/>
<evidence type="ECO:0000313" key="3">
    <source>
        <dbReference type="Proteomes" id="UP000654918"/>
    </source>
</evidence>
<feature type="compositionally biased region" description="Basic residues" evidence="1">
    <location>
        <begin position="16"/>
        <end position="25"/>
    </location>
</feature>
<proteinExistence type="predicted"/>
<keyword evidence="3" id="KW-1185">Reference proteome</keyword>
<dbReference type="Proteomes" id="UP000654918">
    <property type="component" value="Unassembled WGS sequence"/>
</dbReference>
<protein>
    <submittedName>
        <fullName evidence="2">Uncharacterized protein</fullName>
    </submittedName>
</protein>
<dbReference type="EMBL" id="WIGO01000028">
    <property type="protein sequence ID" value="KAF6837008.1"/>
    <property type="molecule type" value="Genomic_DNA"/>
</dbReference>
<name>A0A8H6KTS6_9PEZI</name>
<feature type="region of interest" description="Disordered" evidence="1">
    <location>
        <begin position="1"/>
        <end position="42"/>
    </location>
</feature>
<sequence>MLRRSPSSRNPPRTLCWHHRRHVSKKPPADNRSGNPQTVGAEDEIHALKMRLTENEALDRGMNEGGGENVQNIRPLLRRTGIIRGESGFKGAELLPVRVVLVRGACRADPGLPVGGSVLAAAATSGPRRETRPLI</sequence>
<reference evidence="2" key="1">
    <citation type="journal article" date="2020" name="Phytopathology">
        <title>Genome Sequence Resources of Colletotrichum truncatum, C. plurivorum, C. musicola, and C. sojae: Four Species Pathogenic to Soybean (Glycine max).</title>
        <authorList>
            <person name="Rogerio F."/>
            <person name="Boufleur T.R."/>
            <person name="Ciampi-Guillardi M."/>
            <person name="Sukno S.A."/>
            <person name="Thon M.R."/>
            <person name="Massola Junior N.S."/>
            <person name="Baroncelli R."/>
        </authorList>
    </citation>
    <scope>NUCLEOTIDE SEQUENCE</scope>
    <source>
        <strain evidence="2">LFN00145</strain>
    </source>
</reference>
<organism evidence="2 3">
    <name type="scientific">Colletotrichum plurivorum</name>
    <dbReference type="NCBI Taxonomy" id="2175906"/>
    <lineage>
        <taxon>Eukaryota</taxon>
        <taxon>Fungi</taxon>
        <taxon>Dikarya</taxon>
        <taxon>Ascomycota</taxon>
        <taxon>Pezizomycotina</taxon>
        <taxon>Sordariomycetes</taxon>
        <taxon>Hypocreomycetidae</taxon>
        <taxon>Glomerellales</taxon>
        <taxon>Glomerellaceae</taxon>
        <taxon>Colletotrichum</taxon>
        <taxon>Colletotrichum orchidearum species complex</taxon>
    </lineage>
</organism>